<dbReference type="PRINTS" id="PR01100">
    <property type="entry name" value="SHIKIMTKNASE"/>
</dbReference>
<dbReference type="SUPFAM" id="SSF52540">
    <property type="entry name" value="P-loop containing nucleoside triphosphate hydrolases"/>
    <property type="match status" value="1"/>
</dbReference>
<dbReference type="InterPro" id="IPR052922">
    <property type="entry name" value="Cytidylate_Kinase-2"/>
</dbReference>
<dbReference type="GO" id="GO:0016301">
    <property type="term" value="F:kinase activity"/>
    <property type="evidence" value="ECO:0007669"/>
    <property type="project" value="UniProtKB-KW"/>
</dbReference>
<sequence length="200" mass="23764">MYIEIHKAVVVLERKLPNKIHIIGSVGSGKTTLARTLSSQLHILYYELDNVVWRRSKNGDIRNTPEERDEQLNDIVSSNAWIVEGAHHKWVSQSFRHADMIIFLDVSLSKRIYRITKRFILQLLRLEKANYKPNFKMFLKMFKWTNDFERESRAEILYMLSQYNDKLFVLKDNGEDDIYEILSHAHQLKKSNHLQNEKMS</sequence>
<dbReference type="Pfam" id="PF13238">
    <property type="entry name" value="AAA_18"/>
    <property type="match status" value="1"/>
</dbReference>
<evidence type="ECO:0000313" key="2">
    <source>
        <dbReference type="Proteomes" id="UP000789423"/>
    </source>
</evidence>
<keyword evidence="2" id="KW-1185">Reference proteome</keyword>
<accession>A0ABN8A6V6</accession>
<name>A0ABN8A6V6_9BACI</name>
<keyword evidence="1" id="KW-0418">Kinase</keyword>
<organism evidence="1 2">
    <name type="scientific">Bacillus rhizoplanae</name>
    <dbReference type="NCBI Taxonomy" id="2880966"/>
    <lineage>
        <taxon>Bacteria</taxon>
        <taxon>Bacillati</taxon>
        <taxon>Bacillota</taxon>
        <taxon>Bacilli</taxon>
        <taxon>Bacillales</taxon>
        <taxon>Bacillaceae</taxon>
        <taxon>Bacillus</taxon>
    </lineage>
</organism>
<proteinExistence type="predicted"/>
<comment type="caution">
    <text evidence="1">The sequence shown here is derived from an EMBL/GenBank/DDBJ whole genome shotgun (WGS) entry which is preliminary data.</text>
</comment>
<dbReference type="PANTHER" id="PTHR37816">
    <property type="entry name" value="YALI0E33011P"/>
    <property type="match status" value="1"/>
</dbReference>
<keyword evidence="1" id="KW-0808">Transferase</keyword>
<reference evidence="1 2" key="1">
    <citation type="submission" date="2021-10" db="EMBL/GenBank/DDBJ databases">
        <authorList>
            <person name="Criscuolo A."/>
        </authorList>
    </citation>
    <scope>NUCLEOTIDE SEQUENCE [LARGE SCALE GENOMIC DNA]</scope>
    <source>
        <strain evidence="2">CIP 111899</strain>
    </source>
</reference>
<dbReference type="Gene3D" id="3.40.50.300">
    <property type="entry name" value="P-loop containing nucleotide triphosphate hydrolases"/>
    <property type="match status" value="1"/>
</dbReference>
<dbReference type="EMBL" id="CAKJTI010000038">
    <property type="protein sequence ID" value="CAG9614776.1"/>
    <property type="molecule type" value="Genomic_DNA"/>
</dbReference>
<protein>
    <submittedName>
        <fullName evidence="1">Cytidylate kinase</fullName>
        <ecNumber evidence="1">2.7.4.25</ecNumber>
    </submittedName>
</protein>
<dbReference type="EC" id="2.7.4.25" evidence="1"/>
<dbReference type="InterPro" id="IPR027417">
    <property type="entry name" value="P-loop_NTPase"/>
</dbReference>
<dbReference type="Proteomes" id="UP000789423">
    <property type="component" value="Unassembled WGS sequence"/>
</dbReference>
<evidence type="ECO:0000313" key="1">
    <source>
        <dbReference type="EMBL" id="CAG9614776.1"/>
    </source>
</evidence>
<gene>
    <name evidence="1" type="primary">cmk_2</name>
    <name evidence="1" type="ORF">BACCIP111899_04009</name>
</gene>
<dbReference type="PANTHER" id="PTHR37816:SF2">
    <property type="entry name" value="DNA TOPOLOGY MODULATION PROTEIN FLAR-RELATED PROTEIN"/>
    <property type="match status" value="1"/>
</dbReference>